<evidence type="ECO:0008006" key="3">
    <source>
        <dbReference type="Google" id="ProtNLM"/>
    </source>
</evidence>
<keyword evidence="2" id="KW-1185">Reference proteome</keyword>
<name>A0A1G6A128_9HYPH</name>
<dbReference type="Proteomes" id="UP000199071">
    <property type="component" value="Unassembled WGS sequence"/>
</dbReference>
<accession>A0A1G6A128</accession>
<dbReference type="RefSeq" id="WP_090874192.1">
    <property type="nucleotide sequence ID" value="NZ_FMXQ01000001.1"/>
</dbReference>
<gene>
    <name evidence="1" type="ORF">SAMN02982931_00016</name>
</gene>
<dbReference type="OrthoDB" id="7356934at2"/>
<dbReference type="InterPro" id="IPR021955">
    <property type="entry name" value="DUF3572"/>
</dbReference>
<dbReference type="STRING" id="665467.SAMN02982931_00016"/>
<dbReference type="AlphaFoldDB" id="A0A1G6A128"/>
<organism evidence="1 2">
    <name type="scientific">Bauldia litoralis</name>
    <dbReference type="NCBI Taxonomy" id="665467"/>
    <lineage>
        <taxon>Bacteria</taxon>
        <taxon>Pseudomonadati</taxon>
        <taxon>Pseudomonadota</taxon>
        <taxon>Alphaproteobacteria</taxon>
        <taxon>Hyphomicrobiales</taxon>
        <taxon>Kaistiaceae</taxon>
        <taxon>Bauldia</taxon>
    </lineage>
</organism>
<evidence type="ECO:0000313" key="2">
    <source>
        <dbReference type="Proteomes" id="UP000199071"/>
    </source>
</evidence>
<protein>
    <recommendedName>
        <fullName evidence="3">DUF3572 domain-containing protein</fullName>
    </recommendedName>
</protein>
<sequence>MHRRDSSKPAKILDREAAEAVAVAALSFLVSRPEDLSRFFALTGLAIDMIRQTATEPGFLGGVLDFYLGDDRLLTDFAADAGMPPENVAVARHMLDPHGWQA</sequence>
<evidence type="ECO:0000313" key="1">
    <source>
        <dbReference type="EMBL" id="SDB02030.1"/>
    </source>
</evidence>
<dbReference type="Pfam" id="PF12096">
    <property type="entry name" value="DUF3572"/>
    <property type="match status" value="1"/>
</dbReference>
<reference evidence="1 2" key="1">
    <citation type="submission" date="2016-10" db="EMBL/GenBank/DDBJ databases">
        <authorList>
            <person name="de Groot N.N."/>
        </authorList>
    </citation>
    <scope>NUCLEOTIDE SEQUENCE [LARGE SCALE GENOMIC DNA]</scope>
    <source>
        <strain evidence="1 2">ATCC 35022</strain>
    </source>
</reference>
<proteinExistence type="predicted"/>
<dbReference type="EMBL" id="FMXQ01000001">
    <property type="protein sequence ID" value="SDB02030.1"/>
    <property type="molecule type" value="Genomic_DNA"/>
</dbReference>